<dbReference type="GO" id="GO:0009279">
    <property type="term" value="C:cell outer membrane"/>
    <property type="evidence" value="ECO:0007669"/>
    <property type="project" value="UniProtKB-SubCell"/>
</dbReference>
<sequence>MKKTIILTVTLLAATVANAAGPKQELVDTLHSYQLETVQVVSTRAAKKTPIAFTNISGEVLQQQNTGRDIPFLLLQTPSVVVTTDAGNGMGYTSLRIRGTDASRINITTNGIPVNDAESSQVYWVNMGDFASSLSSIQIQRGVGTSTNGAGAFGATVNMQTESIGSTPFVAFDMAGGSYASHKETLRFGTGLLGGHWGIQGRLSNIGSKGYIDRAASNLNSYFLQAGYLGETTSVKFITFNGQQQTYMAWDYASKYDQQLYGRTYNPCGRMEDDATGNQQYYRNQNDNYHQQHYQLLLNQLLSRQWNLNLAIHYTNGKGFYEQYKAKKKLADYGLDEAATKAKSSLVRQKWLSNDFYGAVASVNYNNQHNLFATLGGGWNKYDGDHYGYVTWVKKPVDELKPQHVYYDNNTKKVDGNVYTKATYEFTKGVSVFADLQYRYVHIQMTGPADASSAKRKFSYDVNQTFNFFNPKFGLNYELSTSNRLYASYAITHREPVRTNFEHNIDAQIEMPRAERLNDLEAGYEYRNKHFSAGVNFYYMNYKDQLVPTGEIKLDKAVTRNFPRSYRAGVELIAAWMPVEWFRWDANATLSRNRVKDVTVNLEDMTTVEVIRGESPLAFSPNAMFNNIFTFRYKGLQAALISWFVGEQYLTNTGLREMMTKDEHGNTTYDTMMLKEHFTTDVDLAYNFSLKRVGLKDATFGLTFYNIFGALYDTNGWITAQYHNDHGKIIAVNTWAPRDQEAAGFSPAAPFHLMARLSLNF</sequence>
<accession>L1NHX3</accession>
<dbReference type="RefSeq" id="WP_009161824.1">
    <property type="nucleotide sequence ID" value="NZ_KB290974.1"/>
</dbReference>
<protein>
    <submittedName>
        <fullName evidence="16">TonB-dependent receptor plug domain protein</fullName>
    </submittedName>
</protein>
<keyword evidence="10 12" id="KW-0472">Membrane</keyword>
<feature type="signal peptide" evidence="13">
    <location>
        <begin position="1"/>
        <end position="19"/>
    </location>
</feature>
<dbReference type="PANTHER" id="PTHR32552">
    <property type="entry name" value="FERRICHROME IRON RECEPTOR-RELATED"/>
    <property type="match status" value="1"/>
</dbReference>
<evidence type="ECO:0000313" key="16">
    <source>
        <dbReference type="EMBL" id="EKY02850.1"/>
    </source>
</evidence>
<dbReference type="InterPro" id="IPR036942">
    <property type="entry name" value="Beta-barrel_TonB_sf"/>
</dbReference>
<keyword evidence="3" id="KW-1134">Transmembrane beta strand</keyword>
<evidence type="ECO:0000313" key="17">
    <source>
        <dbReference type="Proteomes" id="UP000010433"/>
    </source>
</evidence>
<evidence type="ECO:0000256" key="9">
    <source>
        <dbReference type="ARBA" id="ARBA00023077"/>
    </source>
</evidence>
<dbReference type="SUPFAM" id="SSF56935">
    <property type="entry name" value="Porins"/>
    <property type="match status" value="1"/>
</dbReference>
<keyword evidence="17" id="KW-1185">Reference proteome</keyword>
<evidence type="ECO:0000256" key="4">
    <source>
        <dbReference type="ARBA" id="ARBA00022496"/>
    </source>
</evidence>
<evidence type="ECO:0000256" key="13">
    <source>
        <dbReference type="SAM" id="SignalP"/>
    </source>
</evidence>
<evidence type="ECO:0000256" key="10">
    <source>
        <dbReference type="ARBA" id="ARBA00023136"/>
    </source>
</evidence>
<dbReference type="InterPro" id="IPR039426">
    <property type="entry name" value="TonB-dep_rcpt-like"/>
</dbReference>
<evidence type="ECO:0000256" key="2">
    <source>
        <dbReference type="ARBA" id="ARBA00022448"/>
    </source>
</evidence>
<evidence type="ECO:0000256" key="1">
    <source>
        <dbReference type="ARBA" id="ARBA00004571"/>
    </source>
</evidence>
<keyword evidence="4" id="KW-0410">Iron transport</keyword>
<evidence type="ECO:0000256" key="11">
    <source>
        <dbReference type="ARBA" id="ARBA00023237"/>
    </source>
</evidence>
<keyword evidence="8" id="KW-0406">Ion transport</keyword>
<keyword evidence="2" id="KW-0813">Transport</keyword>
<dbReference type="PANTHER" id="PTHR32552:SF68">
    <property type="entry name" value="FERRICHROME OUTER MEMBRANE TRANSPORTER_PHAGE RECEPTOR"/>
    <property type="match status" value="1"/>
</dbReference>
<comment type="caution">
    <text evidence="16">The sequence shown here is derived from an EMBL/GenBank/DDBJ whole genome shotgun (WGS) entry which is preliminary data.</text>
</comment>
<keyword evidence="9 12" id="KW-0798">TonB box</keyword>
<dbReference type="InterPro" id="IPR037066">
    <property type="entry name" value="Plug_dom_sf"/>
</dbReference>
<dbReference type="Gene3D" id="2.40.170.20">
    <property type="entry name" value="TonB-dependent receptor, beta-barrel domain"/>
    <property type="match status" value="1"/>
</dbReference>
<dbReference type="Pfam" id="PF07715">
    <property type="entry name" value="Plug"/>
    <property type="match status" value="1"/>
</dbReference>
<comment type="similarity">
    <text evidence="12">Belongs to the TonB-dependent receptor family.</text>
</comment>
<dbReference type="OrthoDB" id="9761152at2"/>
<reference evidence="16 17" key="1">
    <citation type="submission" date="2012-05" db="EMBL/GenBank/DDBJ databases">
        <authorList>
            <person name="Weinstock G."/>
            <person name="Sodergren E."/>
            <person name="Lobos E.A."/>
            <person name="Fulton L."/>
            <person name="Fulton R."/>
            <person name="Courtney L."/>
            <person name="Fronick C."/>
            <person name="O'Laughlin M."/>
            <person name="Godfrey J."/>
            <person name="Wilson R.M."/>
            <person name="Miner T."/>
            <person name="Farmer C."/>
            <person name="Delehaunty K."/>
            <person name="Cordes M."/>
            <person name="Minx P."/>
            <person name="Tomlinson C."/>
            <person name="Chen J."/>
            <person name="Wollam A."/>
            <person name="Pepin K.H."/>
            <person name="Bhonagiri V."/>
            <person name="Zhang X."/>
            <person name="Suruliraj S."/>
            <person name="Warren W."/>
            <person name="Mitreva M."/>
            <person name="Mardis E.R."/>
            <person name="Wilson R.K."/>
        </authorList>
    </citation>
    <scope>NUCLEOTIDE SEQUENCE [LARGE SCALE GENOMIC DNA]</scope>
    <source>
        <strain evidence="16 17">F0055</strain>
    </source>
</reference>
<keyword evidence="6 13" id="KW-0732">Signal</keyword>
<comment type="subcellular location">
    <subcellularLocation>
        <location evidence="1">Cell outer membrane</location>
        <topology evidence="1">Multi-pass membrane protein</topology>
    </subcellularLocation>
</comment>
<evidence type="ECO:0000256" key="12">
    <source>
        <dbReference type="RuleBase" id="RU003357"/>
    </source>
</evidence>
<dbReference type="EMBL" id="AMEP01000045">
    <property type="protein sequence ID" value="EKY02850.1"/>
    <property type="molecule type" value="Genomic_DNA"/>
</dbReference>
<evidence type="ECO:0000259" key="15">
    <source>
        <dbReference type="Pfam" id="PF07715"/>
    </source>
</evidence>
<feature type="domain" description="TonB-dependent receptor plug" evidence="15">
    <location>
        <begin position="47"/>
        <end position="155"/>
    </location>
</feature>
<keyword evidence="5" id="KW-0812">Transmembrane</keyword>
<dbReference type="Proteomes" id="UP000010433">
    <property type="component" value="Unassembled WGS sequence"/>
</dbReference>
<dbReference type="InterPro" id="IPR000531">
    <property type="entry name" value="Beta-barrel_TonB"/>
</dbReference>
<evidence type="ECO:0000256" key="7">
    <source>
        <dbReference type="ARBA" id="ARBA00023004"/>
    </source>
</evidence>
<dbReference type="STRING" id="1127699.HMPREF9151_00656"/>
<dbReference type="Pfam" id="PF00593">
    <property type="entry name" value="TonB_dep_Rec_b-barrel"/>
    <property type="match status" value="1"/>
</dbReference>
<organism evidence="16 17">
    <name type="scientific">Hoylesella saccharolytica F0055</name>
    <dbReference type="NCBI Taxonomy" id="1127699"/>
    <lineage>
        <taxon>Bacteria</taxon>
        <taxon>Pseudomonadati</taxon>
        <taxon>Bacteroidota</taxon>
        <taxon>Bacteroidia</taxon>
        <taxon>Bacteroidales</taxon>
        <taxon>Prevotellaceae</taxon>
        <taxon>Hoylesella</taxon>
    </lineage>
</organism>
<name>L1NHX3_9BACT</name>
<feature type="chain" id="PRO_5003955210" evidence="13">
    <location>
        <begin position="20"/>
        <end position="761"/>
    </location>
</feature>
<evidence type="ECO:0000256" key="6">
    <source>
        <dbReference type="ARBA" id="ARBA00022729"/>
    </source>
</evidence>
<evidence type="ECO:0000256" key="8">
    <source>
        <dbReference type="ARBA" id="ARBA00023065"/>
    </source>
</evidence>
<evidence type="ECO:0000256" key="5">
    <source>
        <dbReference type="ARBA" id="ARBA00022692"/>
    </source>
</evidence>
<proteinExistence type="inferred from homology"/>
<dbReference type="InterPro" id="IPR012910">
    <property type="entry name" value="Plug_dom"/>
</dbReference>
<keyword evidence="7" id="KW-0408">Iron</keyword>
<dbReference type="PATRIC" id="fig|1127699.3.peg.606"/>
<dbReference type="AlphaFoldDB" id="L1NHX3"/>
<keyword evidence="11" id="KW-0998">Cell outer membrane</keyword>
<dbReference type="HOGENOM" id="CLU_378515_0_0_10"/>
<dbReference type="GO" id="GO:0015344">
    <property type="term" value="F:siderophore uptake transmembrane transporter activity"/>
    <property type="evidence" value="ECO:0007669"/>
    <property type="project" value="TreeGrafter"/>
</dbReference>
<keyword evidence="16" id="KW-0675">Receptor</keyword>
<gene>
    <name evidence="16" type="ORF">HMPREF9151_00656</name>
</gene>
<feature type="domain" description="TonB-dependent receptor-like beta-barrel" evidence="14">
    <location>
        <begin position="245"/>
        <end position="707"/>
    </location>
</feature>
<dbReference type="Gene3D" id="2.170.130.10">
    <property type="entry name" value="TonB-dependent receptor, plug domain"/>
    <property type="match status" value="1"/>
</dbReference>
<evidence type="ECO:0000256" key="3">
    <source>
        <dbReference type="ARBA" id="ARBA00022452"/>
    </source>
</evidence>
<evidence type="ECO:0000259" key="14">
    <source>
        <dbReference type="Pfam" id="PF00593"/>
    </source>
</evidence>